<keyword evidence="3 10" id="KW-0489">Methyltransferase</keyword>
<gene>
    <name evidence="10" type="ordered locus">RBE_1419</name>
</gene>
<dbReference type="InterPro" id="IPR029063">
    <property type="entry name" value="SAM-dependent_MTases_sf"/>
</dbReference>
<dbReference type="EC" id="2.1.1.72" evidence="2"/>
<evidence type="ECO:0000256" key="6">
    <source>
        <dbReference type="ARBA" id="ARBA00022747"/>
    </source>
</evidence>
<keyword evidence="4 10" id="KW-0808">Transferase</keyword>
<evidence type="ECO:0000256" key="4">
    <source>
        <dbReference type="ARBA" id="ARBA00022679"/>
    </source>
</evidence>
<dbReference type="InterPro" id="IPR051537">
    <property type="entry name" value="DNA_Adenine_Mtase"/>
</dbReference>
<dbReference type="KEGG" id="rbe:RBE_1419"/>
<accession>Q1RGL4</accession>
<dbReference type="GO" id="GO:0005524">
    <property type="term" value="F:ATP binding"/>
    <property type="evidence" value="ECO:0007669"/>
    <property type="project" value="UniProtKB-KW"/>
</dbReference>
<keyword evidence="5" id="KW-0949">S-adenosyl-L-methionine</keyword>
<evidence type="ECO:0000256" key="5">
    <source>
        <dbReference type="ARBA" id="ARBA00022691"/>
    </source>
</evidence>
<dbReference type="PANTHER" id="PTHR42933:SF4">
    <property type="entry name" value="TYPE I RESTRICTION ENZYME ECOKI METHYLASE SUBUNIT"/>
    <property type="match status" value="1"/>
</dbReference>
<dbReference type="AlphaFoldDB" id="Q1RGL4"/>
<organism evidence="10 11">
    <name type="scientific">Rickettsia bellii (strain RML369-C)</name>
    <dbReference type="NCBI Taxonomy" id="336407"/>
    <lineage>
        <taxon>Bacteria</taxon>
        <taxon>Pseudomonadati</taxon>
        <taxon>Pseudomonadota</taxon>
        <taxon>Alphaproteobacteria</taxon>
        <taxon>Rickettsiales</taxon>
        <taxon>Rickettsiaceae</taxon>
        <taxon>Rickettsieae</taxon>
        <taxon>Rickettsia</taxon>
        <taxon>belli group</taxon>
    </lineage>
</organism>
<evidence type="ECO:0000256" key="7">
    <source>
        <dbReference type="ARBA" id="ARBA00047942"/>
    </source>
</evidence>
<evidence type="ECO:0000313" key="11">
    <source>
        <dbReference type="Proteomes" id="UP000001951"/>
    </source>
</evidence>
<evidence type="ECO:0000259" key="8">
    <source>
        <dbReference type="Pfam" id="PF02384"/>
    </source>
</evidence>
<dbReference type="RefSeq" id="WP_011478069.1">
    <property type="nucleotide sequence ID" value="NC_007940.1"/>
</dbReference>
<dbReference type="Gene3D" id="1.20.1260.30">
    <property type="match status" value="1"/>
</dbReference>
<dbReference type="Gene3D" id="3.90.1570.30">
    <property type="match status" value="1"/>
</dbReference>
<proteinExistence type="inferred from homology"/>
<keyword evidence="6" id="KW-0680">Restriction system</keyword>
<dbReference type="InterPro" id="IPR038333">
    <property type="entry name" value="T1MK-like_N_sf"/>
</dbReference>
<dbReference type="HOGENOM" id="CLU_008343_2_1_5"/>
<comment type="catalytic activity">
    <reaction evidence="7">
        <text>a 2'-deoxyadenosine in DNA + S-adenosyl-L-methionine = an N(6)-methyl-2'-deoxyadenosine in DNA + S-adenosyl-L-homocysteine + H(+)</text>
        <dbReference type="Rhea" id="RHEA:15197"/>
        <dbReference type="Rhea" id="RHEA-COMP:12418"/>
        <dbReference type="Rhea" id="RHEA-COMP:12419"/>
        <dbReference type="ChEBI" id="CHEBI:15378"/>
        <dbReference type="ChEBI" id="CHEBI:57856"/>
        <dbReference type="ChEBI" id="CHEBI:59789"/>
        <dbReference type="ChEBI" id="CHEBI:90615"/>
        <dbReference type="ChEBI" id="CHEBI:90616"/>
        <dbReference type="EC" id="2.1.1.72"/>
    </reaction>
</comment>
<dbReference type="Pfam" id="PF04313">
    <property type="entry name" value="HSDR_N"/>
    <property type="match status" value="1"/>
</dbReference>
<comment type="similarity">
    <text evidence="1">Belongs to the N(4)/N(6)-methyltransferase family.</text>
</comment>
<dbReference type="eggNOG" id="COG4096">
    <property type="taxonomic scope" value="Bacteria"/>
</dbReference>
<dbReference type="eggNOG" id="COG0286">
    <property type="taxonomic scope" value="Bacteria"/>
</dbReference>
<dbReference type="Pfam" id="PF02384">
    <property type="entry name" value="N6_Mtase"/>
    <property type="match status" value="1"/>
</dbReference>
<dbReference type="GO" id="GO:0032259">
    <property type="term" value="P:methylation"/>
    <property type="evidence" value="ECO:0007669"/>
    <property type="project" value="UniProtKB-KW"/>
</dbReference>
<dbReference type="Gene3D" id="3.40.50.150">
    <property type="entry name" value="Vaccinia Virus protein VP39"/>
    <property type="match status" value="1"/>
</dbReference>
<dbReference type="InterPro" id="IPR007409">
    <property type="entry name" value="Restrct_endonuc_type1_HsdR_N"/>
</dbReference>
<evidence type="ECO:0000313" key="10">
    <source>
        <dbReference type="EMBL" id="ABE05500.1"/>
    </source>
</evidence>
<evidence type="ECO:0000256" key="2">
    <source>
        <dbReference type="ARBA" id="ARBA00011900"/>
    </source>
</evidence>
<evidence type="ECO:0000259" key="9">
    <source>
        <dbReference type="Pfam" id="PF04313"/>
    </source>
</evidence>
<dbReference type="PRINTS" id="PR00507">
    <property type="entry name" value="N12N6MTFRASE"/>
</dbReference>
<dbReference type="EMBL" id="CP000087">
    <property type="protein sequence ID" value="ABE05500.1"/>
    <property type="molecule type" value="Genomic_DNA"/>
</dbReference>
<dbReference type="PANTHER" id="PTHR42933">
    <property type="entry name" value="SLR6095 PROTEIN"/>
    <property type="match status" value="1"/>
</dbReference>
<feature type="domain" description="Restriction endonuclease type I HsdR N-terminal" evidence="9">
    <location>
        <begin position="39"/>
        <end position="102"/>
    </location>
</feature>
<dbReference type="GO" id="GO:0009035">
    <property type="term" value="F:type I site-specific deoxyribonuclease activity"/>
    <property type="evidence" value="ECO:0007669"/>
    <property type="project" value="UniProtKB-EC"/>
</dbReference>
<feature type="domain" description="DNA methylase adenine-specific" evidence="8">
    <location>
        <begin position="259"/>
        <end position="515"/>
    </location>
</feature>
<dbReference type="GO" id="GO:0009307">
    <property type="term" value="P:DNA restriction-modification system"/>
    <property type="evidence" value="ECO:0007669"/>
    <property type="project" value="UniProtKB-KW"/>
</dbReference>
<evidence type="ECO:0000256" key="3">
    <source>
        <dbReference type="ARBA" id="ARBA00022603"/>
    </source>
</evidence>
<evidence type="ECO:0000256" key="1">
    <source>
        <dbReference type="ARBA" id="ARBA00006594"/>
    </source>
</evidence>
<dbReference type="SUPFAM" id="SSF53335">
    <property type="entry name" value="S-adenosyl-L-methionine-dependent methyltransferases"/>
    <property type="match status" value="1"/>
</dbReference>
<name>Q1RGL4_RICBR</name>
<dbReference type="GO" id="GO:0008170">
    <property type="term" value="F:N-methyltransferase activity"/>
    <property type="evidence" value="ECO:0007669"/>
    <property type="project" value="InterPro"/>
</dbReference>
<dbReference type="OrthoDB" id="7161184at2"/>
<sequence>MLAEQQTEWIISNNLVNKGWHIDNDVKKNVYFQKPKLKTEQTKLKGKRPDYILYESNTDRPIAIIEAKKTGKDLTQALEQAAEYAKLLDIPIVFAMNGAYCEARFVANNKELILNGDEVKELLREKELLAFIDVNSHEAWTIPKEVKVSREELISVFKNLNNLLRSEGLRAGIERFSEFANILFLKLLSENNEKSWWNSIKAQSDDDIIGYINGHVIEQIKNKYGGDVFTPISLSNSHTLRHIIDAIDPLILSSTNIKDNAFEYFLEKTRSTCDYLGEYFTPKNIIKLTINYVDPKFGETVYDPFCGSGGFLTEAFKYIKENNIINTDEDLKRLRHNTLYGREITTTARIAKMNMILHGDGHSGIQQINSLENSKYIRPTTNQTLKFDIIVTNMPFSQEITKKTIKNGKTVTENHIAHLYYNGIAKNNGDAACVFHCLQNLREGGRMALVVPERFLFRRDTAAVRQFLLSKAKLQTVISLPQGTFLPYTGVKTSILYFTDAHKPNYQRYYWFYEKKY</sequence>
<dbReference type="InterPro" id="IPR003356">
    <property type="entry name" value="DNA_methylase_A-5"/>
</dbReference>
<dbReference type="Proteomes" id="UP000001951">
    <property type="component" value="Chromosome"/>
</dbReference>
<dbReference type="GO" id="GO:0003677">
    <property type="term" value="F:DNA binding"/>
    <property type="evidence" value="ECO:0007669"/>
    <property type="project" value="UniProtKB-KW"/>
</dbReference>
<dbReference type="GO" id="GO:0009007">
    <property type="term" value="F:site-specific DNA-methyltransferase (adenine-specific) activity"/>
    <property type="evidence" value="ECO:0007669"/>
    <property type="project" value="UniProtKB-EC"/>
</dbReference>
<reference evidence="10 11" key="1">
    <citation type="journal article" date="2006" name="PLoS Genet.">
        <title>Genome sequence of Rickettsia bellii illuminates the role of amoebae in gene exchanges between intracellular pathogens.</title>
        <authorList>
            <person name="Ogata H."/>
            <person name="La Scola B."/>
            <person name="Audic S."/>
            <person name="Renesto P."/>
            <person name="Blanc G."/>
            <person name="Robert C."/>
            <person name="Fournier P.-E."/>
            <person name="Claverie J.-M."/>
            <person name="Raoult D."/>
        </authorList>
    </citation>
    <scope>NUCLEOTIDE SEQUENCE [LARGE SCALE GENOMIC DNA]</scope>
    <source>
        <strain evidence="10 11">RML369-C</strain>
    </source>
</reference>
<protein>
    <recommendedName>
        <fullName evidence="2">site-specific DNA-methyltransferase (adenine-specific)</fullName>
        <ecNumber evidence="2">2.1.1.72</ecNumber>
    </recommendedName>
</protein>